<reference evidence="2 3" key="1">
    <citation type="submission" date="2016-09" db="EMBL/GenBank/DDBJ databases">
        <title>Extensive genetic diversity and differential bi-allelic expression allows diatom success in the polar Southern Ocean.</title>
        <authorList>
            <consortium name="DOE Joint Genome Institute"/>
            <person name="Mock T."/>
            <person name="Otillar R.P."/>
            <person name="Strauss J."/>
            <person name="Dupont C."/>
            <person name="Frickenhaus S."/>
            <person name="Maumus F."/>
            <person name="Mcmullan M."/>
            <person name="Sanges R."/>
            <person name="Schmutz J."/>
            <person name="Toseland A."/>
            <person name="Valas R."/>
            <person name="Veluchamy A."/>
            <person name="Ward B.J."/>
            <person name="Allen A."/>
            <person name="Barry K."/>
            <person name="Falciatore A."/>
            <person name="Ferrante M."/>
            <person name="Fortunato A.E."/>
            <person name="Gloeckner G."/>
            <person name="Gruber A."/>
            <person name="Hipkin R."/>
            <person name="Janech M."/>
            <person name="Kroth P."/>
            <person name="Leese F."/>
            <person name="Lindquist E."/>
            <person name="Lyon B.R."/>
            <person name="Martin J."/>
            <person name="Mayer C."/>
            <person name="Parker M."/>
            <person name="Quesneville H."/>
            <person name="Raymond J."/>
            <person name="Uhlig C."/>
            <person name="Valentin K.U."/>
            <person name="Worden A.Z."/>
            <person name="Armbrust E.V."/>
            <person name="Bowler C."/>
            <person name="Green B."/>
            <person name="Moulton V."/>
            <person name="Van Oosterhout C."/>
            <person name="Grigoriev I."/>
        </authorList>
    </citation>
    <scope>NUCLEOTIDE SEQUENCE [LARGE SCALE GENOMIC DNA]</scope>
    <source>
        <strain evidence="2 3">CCMP1102</strain>
    </source>
</reference>
<feature type="compositionally biased region" description="Polar residues" evidence="1">
    <location>
        <begin position="16"/>
        <end position="31"/>
    </location>
</feature>
<feature type="region of interest" description="Disordered" evidence="1">
    <location>
        <begin position="1"/>
        <end position="38"/>
    </location>
</feature>
<feature type="compositionally biased region" description="Low complexity" evidence="1">
    <location>
        <begin position="119"/>
        <end position="134"/>
    </location>
</feature>
<evidence type="ECO:0000256" key="1">
    <source>
        <dbReference type="SAM" id="MobiDB-lite"/>
    </source>
</evidence>
<feature type="compositionally biased region" description="Low complexity" evidence="1">
    <location>
        <begin position="81"/>
        <end position="100"/>
    </location>
</feature>
<evidence type="ECO:0000313" key="2">
    <source>
        <dbReference type="EMBL" id="OEU10442.1"/>
    </source>
</evidence>
<proteinExistence type="predicted"/>
<evidence type="ECO:0000313" key="3">
    <source>
        <dbReference type="Proteomes" id="UP000095751"/>
    </source>
</evidence>
<sequence length="594" mass="67211">MNDNNIDNEENHPEQEQTAASNDRASASATTDEIIKQGLQRAPDDDVLKGRTIYKINRTAFQSKKTPVAAASVTGTSVAAATTNGTTTPSSSTTTTTTTDNKNDDTTIETDDDNDKKSATTAGPSTTTTTTTNNDQLAAAAAADTERKRKARLRFISCLQGYDDYTQQTRSKTDELVWTFEELLEFDDNDYLTEQEAIGAAPEHKRERRQGLISSIQGYDEFTEQERDTTDQLVLMFLTEIQTDIYDQFGKFCDEEDVVRALDSDRDTEAQVEAIVRFFPEMLTSNDYKFGHHPIQLLACNVNAYEICTLKAAAVSFIPLLARLAIELAVSFHKLWHDNKRGGLLCEDINGDNVLQLLMLSDKIEVHNQEHHEYIDTQYLQVLIQLKKLDLLKKEDIQKYYLLHELCYKHRIGYFPEKRFRFLVEWDPAAILCARRGCAIRKGRLPLRDVLSFHSSIHSTIRGFKHVFEAGIRYYPRKKGITLLFDTSRRVGKTPFQVACESFGHEKVMKVVKDTLAHCNTPPLNIEEAVLSAATDENVHLDSVYFLIRREPDILQKLLSLSSSSSSSIASATHINQKKRKRNDKKKDDDDDGN</sequence>
<protein>
    <submittedName>
        <fullName evidence="2">Uncharacterized protein</fullName>
    </submittedName>
</protein>
<name>A0A1E7EX04_9STRA</name>
<dbReference type="Proteomes" id="UP000095751">
    <property type="component" value="Unassembled WGS sequence"/>
</dbReference>
<gene>
    <name evidence="2" type="ORF">FRACYDRAFT_247546</name>
</gene>
<accession>A0A1E7EX04</accession>
<feature type="region of interest" description="Disordered" evidence="1">
    <location>
        <begin position="564"/>
        <end position="594"/>
    </location>
</feature>
<keyword evidence="3" id="KW-1185">Reference proteome</keyword>
<dbReference type="EMBL" id="KV784372">
    <property type="protein sequence ID" value="OEU10442.1"/>
    <property type="molecule type" value="Genomic_DNA"/>
</dbReference>
<dbReference type="KEGG" id="fcy:FRACYDRAFT_247546"/>
<organism evidence="2 3">
    <name type="scientific">Fragilariopsis cylindrus CCMP1102</name>
    <dbReference type="NCBI Taxonomy" id="635003"/>
    <lineage>
        <taxon>Eukaryota</taxon>
        <taxon>Sar</taxon>
        <taxon>Stramenopiles</taxon>
        <taxon>Ochrophyta</taxon>
        <taxon>Bacillariophyta</taxon>
        <taxon>Bacillariophyceae</taxon>
        <taxon>Bacillariophycidae</taxon>
        <taxon>Bacillariales</taxon>
        <taxon>Bacillariaceae</taxon>
        <taxon>Fragilariopsis</taxon>
    </lineage>
</organism>
<dbReference type="AlphaFoldDB" id="A0A1E7EX04"/>
<dbReference type="InParanoid" id="A0A1E7EX04"/>
<feature type="region of interest" description="Disordered" evidence="1">
    <location>
        <begin position="81"/>
        <end position="134"/>
    </location>
</feature>